<evidence type="ECO:0000256" key="2">
    <source>
        <dbReference type="ARBA" id="ARBA00022722"/>
    </source>
</evidence>
<reference evidence="7" key="1">
    <citation type="submission" date="2015-02" db="EMBL/GenBank/DDBJ databases">
        <title>Pyrococcus kukulkanii sp. nov., a novel hyperthermophilic archaeon isolated from a deep-sea hydrothermal vent at the Guaymas Basin.</title>
        <authorList>
            <person name="Oger P.M."/>
            <person name="Callac N."/>
            <person name="Jebbar M."/>
            <person name="Godfroy A."/>
        </authorList>
    </citation>
    <scope>NUCLEOTIDE SEQUENCE [LARGE SCALE GENOMIC DNA]</scope>
    <source>
        <strain evidence="7">NCB100</strain>
    </source>
</reference>
<accession>A0A127BA63</accession>
<keyword evidence="1" id="KW-1277">Toxin-antitoxin system</keyword>
<evidence type="ECO:0000256" key="4">
    <source>
        <dbReference type="ARBA" id="ARBA00022801"/>
    </source>
</evidence>
<dbReference type="SUPFAM" id="SSF88723">
    <property type="entry name" value="PIN domain-like"/>
    <property type="match status" value="1"/>
</dbReference>
<dbReference type="Proteomes" id="UP000070587">
    <property type="component" value="Chromosome"/>
</dbReference>
<dbReference type="EMBL" id="CP010835">
    <property type="protein sequence ID" value="AMM53556.1"/>
    <property type="molecule type" value="Genomic_DNA"/>
</dbReference>
<proteinExistence type="predicted"/>
<dbReference type="GO" id="GO:0046872">
    <property type="term" value="F:metal ion binding"/>
    <property type="evidence" value="ECO:0007669"/>
    <property type="project" value="UniProtKB-KW"/>
</dbReference>
<dbReference type="PANTHER" id="PTHR42740">
    <property type="entry name" value="RIBONUCLEASE VAPC3"/>
    <property type="match status" value="1"/>
</dbReference>
<keyword evidence="3" id="KW-0479">Metal-binding</keyword>
<keyword evidence="5" id="KW-0460">Magnesium</keyword>
<dbReference type="KEGG" id="pyc:TQ32_02965"/>
<dbReference type="InterPro" id="IPR051749">
    <property type="entry name" value="PINc/VapC_TA_RNase"/>
</dbReference>
<dbReference type="PANTHER" id="PTHR42740:SF1">
    <property type="entry name" value="RIBONUCLEASE VAPC3"/>
    <property type="match status" value="1"/>
</dbReference>
<dbReference type="GO" id="GO:0016787">
    <property type="term" value="F:hydrolase activity"/>
    <property type="evidence" value="ECO:0007669"/>
    <property type="project" value="UniProtKB-KW"/>
</dbReference>
<dbReference type="AlphaFoldDB" id="A0A127BA63"/>
<evidence type="ECO:0000313" key="6">
    <source>
        <dbReference type="EMBL" id="AMM53556.1"/>
    </source>
</evidence>
<dbReference type="STRING" id="1609559.TQ32_02965"/>
<protein>
    <recommendedName>
        <fullName evidence="8">PIN domain-containing protein</fullName>
    </recommendedName>
</protein>
<dbReference type="GO" id="GO:0004540">
    <property type="term" value="F:RNA nuclease activity"/>
    <property type="evidence" value="ECO:0007669"/>
    <property type="project" value="TreeGrafter"/>
</dbReference>
<name>A0A127BA63_9EURY</name>
<evidence type="ECO:0000256" key="3">
    <source>
        <dbReference type="ARBA" id="ARBA00022723"/>
    </source>
</evidence>
<evidence type="ECO:0000256" key="5">
    <source>
        <dbReference type="ARBA" id="ARBA00022842"/>
    </source>
</evidence>
<evidence type="ECO:0000256" key="1">
    <source>
        <dbReference type="ARBA" id="ARBA00022649"/>
    </source>
</evidence>
<dbReference type="Gene3D" id="3.40.50.1010">
    <property type="entry name" value="5'-nuclease"/>
    <property type="match status" value="1"/>
</dbReference>
<reference evidence="6 7" key="2">
    <citation type="journal article" date="2016" name="Int. J. Syst. Evol. Microbiol.">
        <title>Pyrococcus kukulkanii sp. nov., a hyperthermophilic, piezophilic archaeon isolated from a deep-sea hydrothermal vent.</title>
        <authorList>
            <person name="Callac N."/>
            <person name="Oger P."/>
            <person name="Lesongeur F."/>
            <person name="Rattray J.E."/>
            <person name="Vannier P."/>
            <person name="Michoud G."/>
            <person name="Beauverger M."/>
            <person name="Gayet N."/>
            <person name="Rouxel O."/>
            <person name="Jebbar M."/>
            <person name="Godfroy A."/>
        </authorList>
    </citation>
    <scope>NUCLEOTIDE SEQUENCE [LARGE SCALE GENOMIC DNA]</scope>
    <source>
        <strain evidence="6 7">NCB100</strain>
    </source>
</reference>
<dbReference type="OrthoDB" id="39762at2157"/>
<organism evidence="6 7">
    <name type="scientific">Pyrococcus kukulkanii</name>
    <dbReference type="NCBI Taxonomy" id="1609559"/>
    <lineage>
        <taxon>Archaea</taxon>
        <taxon>Methanobacteriati</taxon>
        <taxon>Methanobacteriota</taxon>
        <taxon>Thermococci</taxon>
        <taxon>Thermococcales</taxon>
        <taxon>Thermococcaceae</taxon>
        <taxon>Pyrococcus</taxon>
    </lineage>
</organism>
<dbReference type="GeneID" id="28490762"/>
<evidence type="ECO:0008006" key="8">
    <source>
        <dbReference type="Google" id="ProtNLM"/>
    </source>
</evidence>
<dbReference type="RefSeq" id="WP_068320853.1">
    <property type="nucleotide sequence ID" value="NZ_CP010835.1"/>
</dbReference>
<keyword evidence="2" id="KW-0540">Nuclease</keyword>
<gene>
    <name evidence="6" type="ORF">TQ32_02965</name>
</gene>
<dbReference type="InterPro" id="IPR029060">
    <property type="entry name" value="PIN-like_dom_sf"/>
</dbReference>
<sequence>MEAPKKLYDTNVLIEAGRLKKSLSGYTTIFNLIEYPKAALFSLTFLYPSKEEFNLAVRISKELVKKGKPVPAVDILITAIALNRGLTLVTKDRHFLMIKELYPELKVEIWEG</sequence>
<evidence type="ECO:0000313" key="7">
    <source>
        <dbReference type="Proteomes" id="UP000070587"/>
    </source>
</evidence>
<keyword evidence="4" id="KW-0378">Hydrolase</keyword>